<organism evidence="2 3">
    <name type="scientific">Pelosinus propionicus DSM 13327</name>
    <dbReference type="NCBI Taxonomy" id="1123291"/>
    <lineage>
        <taxon>Bacteria</taxon>
        <taxon>Bacillati</taxon>
        <taxon>Bacillota</taxon>
        <taxon>Negativicutes</taxon>
        <taxon>Selenomonadales</taxon>
        <taxon>Sporomusaceae</taxon>
        <taxon>Pelosinus</taxon>
    </lineage>
</organism>
<name>A0A1I4Q736_9FIRM</name>
<evidence type="ECO:0000313" key="3">
    <source>
        <dbReference type="Proteomes" id="UP000199520"/>
    </source>
</evidence>
<proteinExistence type="predicted"/>
<evidence type="ECO:0000256" key="1">
    <source>
        <dbReference type="SAM" id="Phobius"/>
    </source>
</evidence>
<dbReference type="STRING" id="1123291.SAMN04490355_10852"/>
<keyword evidence="3" id="KW-1185">Reference proteome</keyword>
<reference evidence="3" key="1">
    <citation type="submission" date="2016-10" db="EMBL/GenBank/DDBJ databases">
        <authorList>
            <person name="Varghese N."/>
            <person name="Submissions S."/>
        </authorList>
    </citation>
    <scope>NUCLEOTIDE SEQUENCE [LARGE SCALE GENOMIC DNA]</scope>
    <source>
        <strain evidence="3">DSM 13327</strain>
    </source>
</reference>
<keyword evidence="1" id="KW-1133">Transmembrane helix</keyword>
<keyword evidence="1" id="KW-0472">Membrane</keyword>
<dbReference type="Proteomes" id="UP000199520">
    <property type="component" value="Unassembled WGS sequence"/>
</dbReference>
<dbReference type="AlphaFoldDB" id="A0A1I4Q736"/>
<feature type="transmembrane region" description="Helical" evidence="1">
    <location>
        <begin position="33"/>
        <end position="51"/>
    </location>
</feature>
<accession>A0A1I4Q736</accession>
<keyword evidence="1" id="KW-0812">Transmembrane</keyword>
<dbReference type="EMBL" id="FOTS01000085">
    <property type="protein sequence ID" value="SFM35475.1"/>
    <property type="molecule type" value="Genomic_DNA"/>
</dbReference>
<evidence type="ECO:0000313" key="2">
    <source>
        <dbReference type="EMBL" id="SFM35475.1"/>
    </source>
</evidence>
<gene>
    <name evidence="2" type="ORF">SAMN04490355_10852</name>
</gene>
<sequence length="71" mass="8035">MSLPPLQEADSTPLIIPTQAKIHYLLKTINSGFHYTLIHKIFSWLVAYFLIYGYNIRKGLMCANTPAPQAV</sequence>
<protein>
    <submittedName>
        <fullName evidence="2">Uncharacterized protein</fullName>
    </submittedName>
</protein>